<sequence>MNAQVRRWVPRLGFTSAFSFDAMKSLVRAIRNVDTVHVSYSREILPILAAVSALMLRKRLIVQPHGMLTSRSSLLHRIADIVVKRLFRASDVVLALTDIERQDLEGWLGKASPISWVVLGNPVGRLRGVQAVVRPAPRKDEALWVARLHPRKRVGDFVSAAAISIGKGAETQYAIVGPDGGQRDDVIQACRAHPNLVYEGAISPDDVVRRIDASGVFVLTSHKEPWGNVLATALSLGVPVVVTESCALSATISKYGAGLVVPDGAPASMESSIAHLLGDDIAYSACSEAGLRMSKELLSEEAQKESLALLYREL</sequence>
<dbReference type="Proteomes" id="UP001589536">
    <property type="component" value="Unassembled WGS sequence"/>
</dbReference>
<evidence type="ECO:0000259" key="4">
    <source>
        <dbReference type="Pfam" id="PF13439"/>
    </source>
</evidence>
<evidence type="ECO:0000313" key="5">
    <source>
        <dbReference type="EMBL" id="MFB9715243.1"/>
    </source>
</evidence>
<dbReference type="RefSeq" id="WP_376954590.1">
    <property type="nucleotide sequence ID" value="NZ_BAABED010000001.1"/>
</dbReference>
<protein>
    <submittedName>
        <fullName evidence="5">Glycosyltransferase family 4 protein</fullName>
        <ecNumber evidence="5">2.4.-.-</ecNumber>
    </submittedName>
</protein>
<name>A0ABV5USR7_9MICC</name>
<keyword evidence="2 5" id="KW-0808">Transferase</keyword>
<evidence type="ECO:0000313" key="6">
    <source>
        <dbReference type="Proteomes" id="UP001589536"/>
    </source>
</evidence>
<keyword evidence="6" id="KW-1185">Reference proteome</keyword>
<dbReference type="SUPFAM" id="SSF53756">
    <property type="entry name" value="UDP-Glycosyltransferase/glycogen phosphorylase"/>
    <property type="match status" value="1"/>
</dbReference>
<organism evidence="5 6">
    <name type="scientific">Arthrobacter methylotrophus</name>
    <dbReference type="NCBI Taxonomy" id="121291"/>
    <lineage>
        <taxon>Bacteria</taxon>
        <taxon>Bacillati</taxon>
        <taxon>Actinomycetota</taxon>
        <taxon>Actinomycetes</taxon>
        <taxon>Micrococcales</taxon>
        <taxon>Micrococcaceae</taxon>
        <taxon>Arthrobacter</taxon>
    </lineage>
</organism>
<dbReference type="EC" id="2.4.-.-" evidence="5"/>
<reference evidence="5 6" key="1">
    <citation type="submission" date="2024-09" db="EMBL/GenBank/DDBJ databases">
        <authorList>
            <person name="Sun Q."/>
            <person name="Mori K."/>
        </authorList>
    </citation>
    <scope>NUCLEOTIDE SEQUENCE [LARGE SCALE GENOMIC DNA]</scope>
    <source>
        <strain evidence="5 6">JCM 13519</strain>
    </source>
</reference>
<dbReference type="Gene3D" id="3.40.50.2000">
    <property type="entry name" value="Glycogen Phosphorylase B"/>
    <property type="match status" value="2"/>
</dbReference>
<comment type="caution">
    <text evidence="5">The sequence shown here is derived from an EMBL/GenBank/DDBJ whole genome shotgun (WGS) entry which is preliminary data.</text>
</comment>
<proteinExistence type="predicted"/>
<gene>
    <name evidence="5" type="ORF">ACFFPI_14080</name>
</gene>
<dbReference type="InterPro" id="IPR001296">
    <property type="entry name" value="Glyco_trans_1"/>
</dbReference>
<evidence type="ECO:0000259" key="3">
    <source>
        <dbReference type="Pfam" id="PF00534"/>
    </source>
</evidence>
<feature type="domain" description="Glycosyltransferase subfamily 4-like N-terminal" evidence="4">
    <location>
        <begin position="5"/>
        <end position="115"/>
    </location>
</feature>
<accession>A0ABV5USR7</accession>
<feature type="domain" description="Glycosyl transferase family 1" evidence="3">
    <location>
        <begin position="138"/>
        <end position="290"/>
    </location>
</feature>
<dbReference type="InterPro" id="IPR028098">
    <property type="entry name" value="Glyco_trans_4-like_N"/>
</dbReference>
<keyword evidence="1 5" id="KW-0328">Glycosyltransferase</keyword>
<dbReference type="GO" id="GO:0016757">
    <property type="term" value="F:glycosyltransferase activity"/>
    <property type="evidence" value="ECO:0007669"/>
    <property type="project" value="UniProtKB-KW"/>
</dbReference>
<evidence type="ECO:0000256" key="2">
    <source>
        <dbReference type="ARBA" id="ARBA00022679"/>
    </source>
</evidence>
<dbReference type="PANTHER" id="PTHR12526">
    <property type="entry name" value="GLYCOSYLTRANSFERASE"/>
    <property type="match status" value="1"/>
</dbReference>
<dbReference type="EMBL" id="JBHMBH010000029">
    <property type="protein sequence ID" value="MFB9715243.1"/>
    <property type="molecule type" value="Genomic_DNA"/>
</dbReference>
<dbReference type="Pfam" id="PF13439">
    <property type="entry name" value="Glyco_transf_4"/>
    <property type="match status" value="1"/>
</dbReference>
<dbReference type="CDD" id="cd03801">
    <property type="entry name" value="GT4_PimA-like"/>
    <property type="match status" value="1"/>
</dbReference>
<evidence type="ECO:0000256" key="1">
    <source>
        <dbReference type="ARBA" id="ARBA00022676"/>
    </source>
</evidence>
<dbReference type="Pfam" id="PF00534">
    <property type="entry name" value="Glycos_transf_1"/>
    <property type="match status" value="1"/>
</dbReference>